<comment type="caution">
    <text evidence="1">The sequence shown here is derived from an EMBL/GenBank/DDBJ whole genome shotgun (WGS) entry which is preliminary data.</text>
</comment>
<sequence>MQVMQWTMTVVDGDSSCDTAQSFFVIWEIFNRNCYEIWPVGRSVGQSIGWLVGWLLYTCGDICTWSERLLAWAIGPLVDSVSISGFYYYWQRLGCSAQKVVRFSGAVDLMNKQILMNRWSCNGEQQWTNDDARNRFRSSRGR</sequence>
<reference evidence="1 2" key="1">
    <citation type="submission" date="2024-07" db="EMBL/GenBank/DDBJ databases">
        <title>Enhanced genomic and transcriptomic resources for Trichinella pseudospiralis and T. spiralis underpin the discovery of pronounced molecular differences between stages and species.</title>
        <authorList>
            <person name="Pasi K.K."/>
            <person name="La Rosa G."/>
            <person name="Gomez-Morales M.A."/>
            <person name="Tosini F."/>
            <person name="Sumanam S."/>
            <person name="Young N.D."/>
            <person name="Chang B.C."/>
            <person name="Robin G.B."/>
        </authorList>
    </citation>
    <scope>NUCLEOTIDE SEQUENCE [LARGE SCALE GENOMIC DNA]</scope>
    <source>
        <strain evidence="1">ISS534</strain>
    </source>
</reference>
<dbReference type="Proteomes" id="UP001558632">
    <property type="component" value="Unassembled WGS sequence"/>
</dbReference>
<organism evidence="1 2">
    <name type="scientific">Trichinella spiralis</name>
    <name type="common">Trichina worm</name>
    <dbReference type="NCBI Taxonomy" id="6334"/>
    <lineage>
        <taxon>Eukaryota</taxon>
        <taxon>Metazoa</taxon>
        <taxon>Ecdysozoa</taxon>
        <taxon>Nematoda</taxon>
        <taxon>Enoplea</taxon>
        <taxon>Dorylaimia</taxon>
        <taxon>Trichinellida</taxon>
        <taxon>Trichinellidae</taxon>
        <taxon>Trichinella</taxon>
    </lineage>
</organism>
<protein>
    <submittedName>
        <fullName evidence="1">L-asparagine permease</fullName>
    </submittedName>
</protein>
<evidence type="ECO:0000313" key="1">
    <source>
        <dbReference type="EMBL" id="KAL1234265.1"/>
    </source>
</evidence>
<name>A0ABR3KB90_TRISP</name>
<accession>A0ABR3KB90</accession>
<dbReference type="EMBL" id="JBEUSY010000412">
    <property type="protein sequence ID" value="KAL1234265.1"/>
    <property type="molecule type" value="Genomic_DNA"/>
</dbReference>
<proteinExistence type="predicted"/>
<gene>
    <name evidence="1" type="ORF">TSPI_09261</name>
</gene>
<keyword evidence="2" id="KW-1185">Reference proteome</keyword>
<evidence type="ECO:0000313" key="2">
    <source>
        <dbReference type="Proteomes" id="UP001558632"/>
    </source>
</evidence>